<accession>A0A290Z7H0</accession>
<protein>
    <submittedName>
        <fullName evidence="1">Uncharacterized protein</fullName>
    </submittedName>
</protein>
<dbReference type="Pfam" id="PF13671">
    <property type="entry name" value="AAA_33"/>
    <property type="match status" value="1"/>
</dbReference>
<organism evidence="1 2">
    <name type="scientific">Actinosynnema pretiosum</name>
    <dbReference type="NCBI Taxonomy" id="42197"/>
    <lineage>
        <taxon>Bacteria</taxon>
        <taxon>Bacillati</taxon>
        <taxon>Actinomycetota</taxon>
        <taxon>Actinomycetes</taxon>
        <taxon>Pseudonocardiales</taxon>
        <taxon>Pseudonocardiaceae</taxon>
        <taxon>Actinosynnema</taxon>
    </lineage>
</organism>
<dbReference type="AlphaFoldDB" id="A0A290Z7H0"/>
<sequence>MPRLILLNGPPACGKSTVARRYADEHPLALDLDVDLVRALIGRWRDARREAGLLARAIALAAARTHLAAGHDVVVPQLVARPEFLAELEGLAHATGAVFHEIVLLDGEDNALRRYAERETGAPEEQRHDGAAEVAALHHRLTALLGTRPRAVVVPVVDGDPDATYRAVLAALG</sequence>
<dbReference type="EMBL" id="CP023445">
    <property type="protein sequence ID" value="ATE54970.1"/>
    <property type="molecule type" value="Genomic_DNA"/>
</dbReference>
<dbReference type="RefSeq" id="WP_096494624.1">
    <property type="nucleotide sequence ID" value="NZ_CP023445.1"/>
</dbReference>
<gene>
    <name evidence="1" type="ORF">CNX65_18160</name>
</gene>
<dbReference type="Gene3D" id="3.40.50.300">
    <property type="entry name" value="P-loop containing nucleotide triphosphate hydrolases"/>
    <property type="match status" value="1"/>
</dbReference>
<evidence type="ECO:0000313" key="1">
    <source>
        <dbReference type="EMBL" id="ATE54970.1"/>
    </source>
</evidence>
<proteinExistence type="predicted"/>
<dbReference type="KEGG" id="apre:CNX65_18160"/>
<keyword evidence="2" id="KW-1185">Reference proteome</keyword>
<name>A0A290Z7H0_9PSEU</name>
<evidence type="ECO:0000313" key="2">
    <source>
        <dbReference type="Proteomes" id="UP000218505"/>
    </source>
</evidence>
<dbReference type="SUPFAM" id="SSF52540">
    <property type="entry name" value="P-loop containing nucleoside triphosphate hydrolases"/>
    <property type="match status" value="1"/>
</dbReference>
<reference evidence="1" key="1">
    <citation type="submission" date="2017-09" db="EMBL/GenBank/DDBJ databases">
        <title>Complete Genome Sequence of ansamitocin-producing Bacterium Actinosynnema pretiosum X47.</title>
        <authorList>
            <person name="Cao G."/>
            <person name="Zong G."/>
            <person name="Zhong C."/>
            <person name="Fu J."/>
        </authorList>
    </citation>
    <scope>NUCLEOTIDE SEQUENCE [LARGE SCALE GENOMIC DNA]</scope>
    <source>
        <strain evidence="1">X47</strain>
    </source>
</reference>
<dbReference type="Proteomes" id="UP000218505">
    <property type="component" value="Chromosome"/>
</dbReference>
<dbReference type="InterPro" id="IPR027417">
    <property type="entry name" value="P-loop_NTPase"/>
</dbReference>